<feature type="domain" description="Retrotransposon gag" evidence="1">
    <location>
        <begin position="111"/>
        <end position="179"/>
    </location>
</feature>
<dbReference type="Pfam" id="PF03732">
    <property type="entry name" value="Retrotrans_gag"/>
    <property type="match status" value="1"/>
</dbReference>
<comment type="caution">
    <text evidence="2">The sequence shown here is derived from an EMBL/GenBank/DDBJ whole genome shotgun (WGS) entry which is preliminary data.</text>
</comment>
<evidence type="ECO:0000313" key="2">
    <source>
        <dbReference type="EMBL" id="RNA24792.1"/>
    </source>
</evidence>
<proteinExistence type="predicted"/>
<evidence type="ECO:0000259" key="1">
    <source>
        <dbReference type="Pfam" id="PF03732"/>
    </source>
</evidence>
<evidence type="ECO:0000313" key="3">
    <source>
        <dbReference type="Proteomes" id="UP000276133"/>
    </source>
</evidence>
<gene>
    <name evidence="2" type="ORF">BpHYR1_043347</name>
</gene>
<dbReference type="OrthoDB" id="105920at2759"/>
<sequence length="240" mass="28046">MSLFILYKSSFNLLNFNASFFLSNSKWIAYGSIRLAKFLTDSNASLSKLSVKEIIKKHQSQIKIISNKILKINNLIKKKKFILLSLVLFGRSTFWPLEVVVLTLTLKKNTLHNYRNIIEEFPQTDWDEFDKKSRLRDQIANIKQTSNFDDYLNRFKNIAGQLNEISQEFKMQCFIKGLQSKKKTYVKLQNPKTFEDAIYMATRSEELLGYNNHKVMMSAKTHNRDKSLVCRNCKKVGHIA</sequence>
<keyword evidence="3" id="KW-1185">Reference proteome</keyword>
<dbReference type="EMBL" id="REGN01003048">
    <property type="protein sequence ID" value="RNA24792.1"/>
    <property type="molecule type" value="Genomic_DNA"/>
</dbReference>
<reference evidence="2 3" key="1">
    <citation type="journal article" date="2018" name="Sci. Rep.">
        <title>Genomic signatures of local adaptation to the degree of environmental predictability in rotifers.</title>
        <authorList>
            <person name="Franch-Gras L."/>
            <person name="Hahn C."/>
            <person name="Garcia-Roger E.M."/>
            <person name="Carmona M.J."/>
            <person name="Serra M."/>
            <person name="Gomez A."/>
        </authorList>
    </citation>
    <scope>NUCLEOTIDE SEQUENCE [LARGE SCALE GENOMIC DNA]</scope>
    <source>
        <strain evidence="2">HYR1</strain>
    </source>
</reference>
<accession>A0A3M7RMK1</accession>
<protein>
    <recommendedName>
        <fullName evidence="1">Retrotransposon gag domain-containing protein</fullName>
    </recommendedName>
</protein>
<organism evidence="2 3">
    <name type="scientific">Brachionus plicatilis</name>
    <name type="common">Marine rotifer</name>
    <name type="synonym">Brachionus muelleri</name>
    <dbReference type="NCBI Taxonomy" id="10195"/>
    <lineage>
        <taxon>Eukaryota</taxon>
        <taxon>Metazoa</taxon>
        <taxon>Spiralia</taxon>
        <taxon>Gnathifera</taxon>
        <taxon>Rotifera</taxon>
        <taxon>Eurotatoria</taxon>
        <taxon>Monogononta</taxon>
        <taxon>Pseudotrocha</taxon>
        <taxon>Ploima</taxon>
        <taxon>Brachionidae</taxon>
        <taxon>Brachionus</taxon>
    </lineage>
</organism>
<dbReference type="Proteomes" id="UP000276133">
    <property type="component" value="Unassembled WGS sequence"/>
</dbReference>
<name>A0A3M7RMK1_BRAPC</name>
<dbReference type="InterPro" id="IPR005162">
    <property type="entry name" value="Retrotrans_gag_dom"/>
</dbReference>
<dbReference type="AlphaFoldDB" id="A0A3M7RMK1"/>